<accession>A0ABW1IQQ4</accession>
<sequence>MADTYNVFHSPVEIAGQMGMLVKGLRQYGHKAFGYNTFRTFLNYSDHLQHTDLSNVVGEYHKYKKNIDIFHYHLSATLDSHYADLDEIVKMGKKMIMHHWGNDVRIEAASKILSPFLGDPCNPCTDQLMIEKLKNISSRIKTAIIQDYELHPYVRDYYEHIFILPLAYDAEMVVPSYPDPNKKVPLIIHAPTQPSFKGTAFIEAALTHLKQKGIAFEYKRIEYLSNAEALQLYRQADIVIDQILVGTYGVFSVEAMALGKPVVCYIREDLLNTYPYPLPFIQANPITLADQLERYLTDGELRHTAGRKSREYCLKVHDLNVVIPRLLEIYQFVMNT</sequence>
<keyword evidence="1" id="KW-0808">Transferase</keyword>
<protein>
    <submittedName>
        <fullName evidence="1">Glycosyltransferase</fullName>
        <ecNumber evidence="1">2.4.-.-</ecNumber>
    </submittedName>
</protein>
<dbReference type="SUPFAM" id="SSF53756">
    <property type="entry name" value="UDP-Glycosyltransferase/glycogen phosphorylase"/>
    <property type="match status" value="1"/>
</dbReference>
<reference evidence="2" key="1">
    <citation type="journal article" date="2019" name="Int. J. Syst. Evol. Microbiol.">
        <title>The Global Catalogue of Microorganisms (GCM) 10K type strain sequencing project: providing services to taxonomists for standard genome sequencing and annotation.</title>
        <authorList>
            <consortium name="The Broad Institute Genomics Platform"/>
            <consortium name="The Broad Institute Genome Sequencing Center for Infectious Disease"/>
            <person name="Wu L."/>
            <person name="Ma J."/>
        </authorList>
    </citation>
    <scope>NUCLEOTIDE SEQUENCE [LARGE SCALE GENOMIC DNA]</scope>
    <source>
        <strain evidence="2">CCM 8749</strain>
    </source>
</reference>
<dbReference type="EC" id="2.4.-.-" evidence="1"/>
<keyword evidence="2" id="KW-1185">Reference proteome</keyword>
<gene>
    <name evidence="1" type="ORF">ACFPXP_13595</name>
</gene>
<dbReference type="EMBL" id="JBHSQV010000162">
    <property type="protein sequence ID" value="MFC5987438.1"/>
    <property type="molecule type" value="Genomic_DNA"/>
</dbReference>
<dbReference type="GO" id="GO:0016757">
    <property type="term" value="F:glycosyltransferase activity"/>
    <property type="evidence" value="ECO:0007669"/>
    <property type="project" value="UniProtKB-KW"/>
</dbReference>
<dbReference type="Gene3D" id="3.40.50.2000">
    <property type="entry name" value="Glycogen Phosphorylase B"/>
    <property type="match status" value="1"/>
</dbReference>
<evidence type="ECO:0000313" key="1">
    <source>
        <dbReference type="EMBL" id="MFC5987438.1"/>
    </source>
</evidence>
<keyword evidence="1" id="KW-0328">Glycosyltransferase</keyword>
<dbReference type="RefSeq" id="WP_379894817.1">
    <property type="nucleotide sequence ID" value="NZ_CBCSCT010000041.1"/>
</dbReference>
<evidence type="ECO:0000313" key="2">
    <source>
        <dbReference type="Proteomes" id="UP001596250"/>
    </source>
</evidence>
<organism evidence="1 2">
    <name type="scientific">Marinicrinis lubricantis</name>
    <dbReference type="NCBI Taxonomy" id="2086470"/>
    <lineage>
        <taxon>Bacteria</taxon>
        <taxon>Bacillati</taxon>
        <taxon>Bacillota</taxon>
        <taxon>Bacilli</taxon>
        <taxon>Bacillales</taxon>
        <taxon>Paenibacillaceae</taxon>
    </lineage>
</organism>
<comment type="caution">
    <text evidence="1">The sequence shown here is derived from an EMBL/GenBank/DDBJ whole genome shotgun (WGS) entry which is preliminary data.</text>
</comment>
<dbReference type="Proteomes" id="UP001596250">
    <property type="component" value="Unassembled WGS sequence"/>
</dbReference>
<name>A0ABW1IQQ4_9BACL</name>
<proteinExistence type="predicted"/>